<dbReference type="PANTHER" id="PTHR21085">
    <property type="entry name" value="CHORISMATE SYNTHASE"/>
    <property type="match status" value="1"/>
</dbReference>
<feature type="binding site" evidence="7">
    <location>
        <begin position="117"/>
        <end position="119"/>
    </location>
    <ligand>
        <name>FMN</name>
        <dbReference type="ChEBI" id="CHEBI:58210"/>
    </ligand>
</feature>
<dbReference type="InterPro" id="IPR000453">
    <property type="entry name" value="Chorismate_synth"/>
</dbReference>
<dbReference type="InterPro" id="IPR020541">
    <property type="entry name" value="Chorismate_synthase_CS"/>
</dbReference>
<dbReference type="PROSITE" id="PS00788">
    <property type="entry name" value="CHORISMATE_SYNTHASE_2"/>
    <property type="match status" value="1"/>
</dbReference>
<dbReference type="NCBIfam" id="NF003793">
    <property type="entry name" value="PRK05382.1"/>
    <property type="match status" value="1"/>
</dbReference>
<dbReference type="HAMAP" id="MF_00300">
    <property type="entry name" value="Chorismate_synth"/>
    <property type="match status" value="1"/>
</dbReference>
<comment type="catalytic activity">
    <reaction evidence="7 8">
        <text>5-O-(1-carboxyvinyl)-3-phosphoshikimate = chorismate + phosphate</text>
        <dbReference type="Rhea" id="RHEA:21020"/>
        <dbReference type="ChEBI" id="CHEBI:29748"/>
        <dbReference type="ChEBI" id="CHEBI:43474"/>
        <dbReference type="ChEBI" id="CHEBI:57701"/>
        <dbReference type="EC" id="4.2.3.5"/>
    </reaction>
</comment>
<comment type="caution">
    <text evidence="9">The sequence shown here is derived from an EMBL/GenBank/DDBJ whole genome shotgun (WGS) entry which is preliminary data.</text>
</comment>
<dbReference type="PANTHER" id="PTHR21085:SF0">
    <property type="entry name" value="CHORISMATE SYNTHASE"/>
    <property type="match status" value="1"/>
</dbReference>
<organism evidence="9 10">
    <name type="scientific">Helicobacter baculiformis</name>
    <dbReference type="NCBI Taxonomy" id="427351"/>
    <lineage>
        <taxon>Bacteria</taxon>
        <taxon>Pseudomonadati</taxon>
        <taxon>Campylobacterota</taxon>
        <taxon>Epsilonproteobacteria</taxon>
        <taxon>Campylobacterales</taxon>
        <taxon>Helicobacteraceae</taxon>
        <taxon>Helicobacter</taxon>
    </lineage>
</organism>
<evidence type="ECO:0000256" key="1">
    <source>
        <dbReference type="ARBA" id="ARBA00005044"/>
    </source>
</evidence>
<dbReference type="Proteomes" id="UP001595783">
    <property type="component" value="Unassembled WGS sequence"/>
</dbReference>
<keyword evidence="10" id="KW-1185">Reference proteome</keyword>
<dbReference type="RefSeq" id="WP_382262653.1">
    <property type="nucleotide sequence ID" value="NZ_JBHRZO010000036.1"/>
</dbReference>
<evidence type="ECO:0000256" key="8">
    <source>
        <dbReference type="RuleBase" id="RU000605"/>
    </source>
</evidence>
<feature type="binding site" evidence="7">
    <location>
        <position position="268"/>
    </location>
    <ligand>
        <name>FMN</name>
        <dbReference type="ChEBI" id="CHEBI:58210"/>
    </ligand>
</feature>
<dbReference type="GO" id="GO:0004107">
    <property type="term" value="F:chorismate synthase activity"/>
    <property type="evidence" value="ECO:0007669"/>
    <property type="project" value="UniProtKB-EC"/>
</dbReference>
<dbReference type="SUPFAM" id="SSF103263">
    <property type="entry name" value="Chorismate synthase, AroC"/>
    <property type="match status" value="1"/>
</dbReference>
<dbReference type="EC" id="4.2.3.5" evidence="3 7"/>
<keyword evidence="6 7" id="KW-0456">Lyase</keyword>
<dbReference type="Gene3D" id="3.60.150.10">
    <property type="entry name" value="Chorismate synthase AroC"/>
    <property type="match status" value="1"/>
</dbReference>
<comment type="function">
    <text evidence="7">Catalyzes the anti-1,4-elimination of the C-3 phosphate and the C-6 proR hydrogen from 5-enolpyruvylshikimate-3-phosphate (EPSP) to yield chorismate, which is the branch point compound that serves as the starting substrate for the three terminal pathways of aromatic amino acid biosynthesis. This reaction introduces a second double bond into the aromatic ring system.</text>
</comment>
<keyword evidence="7" id="KW-0288">FMN</keyword>
<keyword evidence="4 7" id="KW-0028">Amino-acid biosynthesis</keyword>
<feature type="binding site" evidence="7">
    <location>
        <position position="41"/>
    </location>
    <ligand>
        <name>NADP(+)</name>
        <dbReference type="ChEBI" id="CHEBI:58349"/>
    </ligand>
</feature>
<gene>
    <name evidence="7 9" type="primary">aroC</name>
    <name evidence="9" type="ORF">ACFOPX_05540</name>
</gene>
<keyword evidence="7" id="KW-0285">Flavoprotein</keyword>
<comment type="pathway">
    <text evidence="1 7 8">Metabolic intermediate biosynthesis; chorismate biosynthesis; chorismate from D-erythrose 4-phosphate and phosphoenolpyruvate: step 7/7.</text>
</comment>
<evidence type="ECO:0000256" key="5">
    <source>
        <dbReference type="ARBA" id="ARBA00023141"/>
    </source>
</evidence>
<keyword evidence="7" id="KW-0274">FAD</keyword>
<name>A0ABV7ZIV8_9HELI</name>
<dbReference type="PROSITE" id="PS00787">
    <property type="entry name" value="CHORISMATE_SYNTHASE_1"/>
    <property type="match status" value="1"/>
</dbReference>
<dbReference type="CDD" id="cd07304">
    <property type="entry name" value="Chorismate_synthase"/>
    <property type="match status" value="1"/>
</dbReference>
<evidence type="ECO:0000256" key="6">
    <source>
        <dbReference type="ARBA" id="ARBA00023239"/>
    </source>
</evidence>
<proteinExistence type="inferred from homology"/>
<keyword evidence="7" id="KW-0521">NADP</keyword>
<feature type="binding site" evidence="7">
    <location>
        <begin position="283"/>
        <end position="287"/>
    </location>
    <ligand>
        <name>FMN</name>
        <dbReference type="ChEBI" id="CHEBI:58210"/>
    </ligand>
</feature>
<dbReference type="EMBL" id="JBHRZO010000036">
    <property type="protein sequence ID" value="MFC3847986.1"/>
    <property type="molecule type" value="Genomic_DNA"/>
</dbReference>
<comment type="subunit">
    <text evidence="7">Homotetramer.</text>
</comment>
<feature type="binding site" evidence="7">
    <location>
        <position position="309"/>
    </location>
    <ligand>
        <name>FMN</name>
        <dbReference type="ChEBI" id="CHEBI:58210"/>
    </ligand>
</feature>
<feature type="binding site" evidence="7">
    <location>
        <begin position="229"/>
        <end position="230"/>
    </location>
    <ligand>
        <name>FMN</name>
        <dbReference type="ChEBI" id="CHEBI:58210"/>
    </ligand>
</feature>
<comment type="similarity">
    <text evidence="2 7 8">Belongs to the chorismate synthase family.</text>
</comment>
<evidence type="ECO:0000313" key="9">
    <source>
        <dbReference type="EMBL" id="MFC3847986.1"/>
    </source>
</evidence>
<evidence type="ECO:0000256" key="7">
    <source>
        <dbReference type="HAMAP-Rule" id="MF_00300"/>
    </source>
</evidence>
<comment type="cofactor">
    <cofactor evidence="7 8">
        <name>FMNH2</name>
        <dbReference type="ChEBI" id="CHEBI:57618"/>
    </cofactor>
    <text evidence="7 8">Reduced FMN (FMNH(2)).</text>
</comment>
<keyword evidence="5 7" id="KW-0057">Aromatic amino acid biosynthesis</keyword>
<dbReference type="InterPro" id="IPR035904">
    <property type="entry name" value="Chorismate_synth_AroC_sf"/>
</dbReference>
<reference evidence="10" key="1">
    <citation type="journal article" date="2019" name="Int. J. Syst. Evol. Microbiol.">
        <title>The Global Catalogue of Microorganisms (GCM) 10K type strain sequencing project: providing services to taxonomists for standard genome sequencing and annotation.</title>
        <authorList>
            <consortium name="The Broad Institute Genomics Platform"/>
            <consortium name="The Broad Institute Genome Sequencing Center for Infectious Disease"/>
            <person name="Wu L."/>
            <person name="Ma J."/>
        </authorList>
    </citation>
    <scope>NUCLEOTIDE SEQUENCE [LARGE SCALE GENOMIC DNA]</scope>
    <source>
        <strain evidence="10">CCUG 53816</strain>
    </source>
</reference>
<dbReference type="NCBIfam" id="TIGR00033">
    <property type="entry name" value="aroC"/>
    <property type="match status" value="1"/>
</dbReference>
<sequence>MSLVLRTFGESHGAMVGGVLEGVPAGLKLDLDFIQTEVNRRRSVNAFTTPRQEEDKIEIVSGVFEGVSTGAPIGLLVHNKNVRSKDYDALKETFRPGHADFTTFAKYGIRDHRGGGRSSARESVIKVGAGAIAKLLLKEVGIEVASGVFGVGGVQAEELDFEHALSSPIFSLDKNAQQAQQEAILHAKRAGDSLGGVVLVRAHGRTLLGLGEFAHRLDARIAYAMMGLNGVKGVFIGEPQAASMQGSAYNDALGLHGFKSNSCGGVLGGFGNGSDLVVWVHFKPTSSIALPQESITTQAEPTQITLKGRHDPCIAIRGSVVCASLLALILGDFVLSNTHARLNQIKACYGY</sequence>
<evidence type="ECO:0000313" key="10">
    <source>
        <dbReference type="Proteomes" id="UP001595783"/>
    </source>
</evidence>
<evidence type="ECO:0000256" key="3">
    <source>
        <dbReference type="ARBA" id="ARBA00013036"/>
    </source>
</evidence>
<comment type="caution">
    <text evidence="7">Lacks conserved residue(s) required for the propagation of feature annotation.</text>
</comment>
<protein>
    <recommendedName>
        <fullName evidence="3 7">Chorismate synthase</fullName>
        <shortName evidence="7">CS</shortName>
        <ecNumber evidence="3 7">4.2.3.5</ecNumber>
    </recommendedName>
    <alternativeName>
        <fullName evidence="7">5-enolpyruvylshikimate-3-phosphate phospholyase</fullName>
    </alternativeName>
</protein>
<evidence type="ECO:0000256" key="2">
    <source>
        <dbReference type="ARBA" id="ARBA00008014"/>
    </source>
</evidence>
<accession>A0ABV7ZIV8</accession>
<evidence type="ECO:0000256" key="4">
    <source>
        <dbReference type="ARBA" id="ARBA00022605"/>
    </source>
</evidence>
<dbReference type="PIRSF" id="PIRSF001456">
    <property type="entry name" value="Chorismate_synth"/>
    <property type="match status" value="1"/>
</dbReference>
<dbReference type="Pfam" id="PF01264">
    <property type="entry name" value="Chorismate_synt"/>
    <property type="match status" value="1"/>
</dbReference>